<sequence>MALIVCTSRPVKDRPVKSEVDTLIFEDEEMGRQYVEEHGTFVFSVQKARIIHATDRAEVRS</sequence>
<dbReference type="OrthoDB" id="27855at10239"/>
<dbReference type="Proteomes" id="UP000018620">
    <property type="component" value="Segment"/>
</dbReference>
<name>V5KSS9_9CAUD</name>
<organism evidence="1 2">
    <name type="scientific">Escherichia phage 4MG</name>
    <dbReference type="NCBI Taxonomy" id="1391428"/>
    <lineage>
        <taxon>Viruses</taxon>
        <taxon>Duplodnaviria</taxon>
        <taxon>Heunggongvirae</taxon>
        <taxon>Uroviricota</taxon>
        <taxon>Caudoviricetes</taxon>
        <taxon>Vequintavirinae</taxon>
        <taxon>Seunavirus</taxon>
        <taxon>Seunavirus 4MG</taxon>
    </lineage>
</organism>
<dbReference type="KEGG" id="vg:17776517"/>
<evidence type="ECO:0000313" key="1">
    <source>
        <dbReference type="EMBL" id="AGZ17741.1"/>
    </source>
</evidence>
<protein>
    <submittedName>
        <fullName evidence="1">Hyphothetical protein</fullName>
    </submittedName>
</protein>
<gene>
    <name evidence="1" type="ORF">4MG_267</name>
</gene>
<reference evidence="1 2" key="1">
    <citation type="journal article" date="2014" name="Arch. Virol.">
        <title>Complete genome sequence of enterobacteria phage 4MG, a new member of the subgroup "PVP-SE1-like phage" of the "rV5-like viruses".</title>
        <authorList>
            <person name="Kim M."/>
            <person name="Heu S."/>
            <person name="Ryu S."/>
        </authorList>
    </citation>
    <scope>NUCLEOTIDE SEQUENCE [LARGE SCALE GENOMIC DNA]</scope>
</reference>
<accession>V5KSS9</accession>
<dbReference type="EMBL" id="KF550303">
    <property type="protein sequence ID" value="AGZ17741.1"/>
    <property type="molecule type" value="Genomic_DNA"/>
</dbReference>
<dbReference type="RefSeq" id="YP_008857483.1">
    <property type="nucleotide sequence ID" value="NC_022968.1"/>
</dbReference>
<keyword evidence="2" id="KW-1185">Reference proteome</keyword>
<evidence type="ECO:0000313" key="2">
    <source>
        <dbReference type="Proteomes" id="UP000018620"/>
    </source>
</evidence>
<proteinExistence type="predicted"/>